<dbReference type="Proteomes" id="UP000236262">
    <property type="component" value="Unassembled WGS sequence"/>
</dbReference>
<dbReference type="AlphaFoldDB" id="A0A3G6RLI5"/>
<evidence type="ECO:0000313" key="4">
    <source>
        <dbReference type="Proteomes" id="UP000279972"/>
    </source>
</evidence>
<sequence length="256" mass="28140">MSCSNESTNITKADEKLATYQDVISKIYNSEAKNHILIENLGGLYSKNRMFSISSRSKGAEPLGITFGGREYSSQVNYSEFGNSWISNVDNSSLFGKKISISQKNGKLIFAQETNSTTAKGEQEGASGIHVYIPELVQVGVSGLVNGKLVPGTVITWNKDPKNENGMILGVEYNPYEQEDLVIRESKPNNEVVYDKVEDNGSYTVTKEDLEKFPKGAFLSFYIGRMAYTIDSSGSVVNETSVGALTAVRADYQINY</sequence>
<protein>
    <recommendedName>
        <fullName evidence="5">Lipoprotein</fullName>
    </recommendedName>
</protein>
<organism evidence="2 3">
    <name type="scientific">Chryseobacterium lactis</name>
    <dbReference type="NCBI Taxonomy" id="1241981"/>
    <lineage>
        <taxon>Bacteria</taxon>
        <taxon>Pseudomonadati</taxon>
        <taxon>Bacteroidota</taxon>
        <taxon>Flavobacteriia</taxon>
        <taxon>Flavobacteriales</taxon>
        <taxon>Weeksellaceae</taxon>
        <taxon>Chryseobacterium group</taxon>
        <taxon>Chryseobacterium</taxon>
    </lineage>
</organism>
<reference evidence="1 4" key="2">
    <citation type="submission" date="2018-11" db="EMBL/GenBank/DDBJ databases">
        <title>Proposal to divide the Flavobacteriaceae and reorganize its genera based on Amino Acid Identity values calculated from whole genome sequences.</title>
        <authorList>
            <person name="Nicholson A.C."/>
            <person name="Gulvik C.A."/>
            <person name="Whitney A.M."/>
            <person name="Humrighouse B.W."/>
            <person name="Bell M."/>
            <person name="Holmes B."/>
            <person name="Steigerwalt A.G."/>
            <person name="Villarma A."/>
            <person name="Sheth M."/>
            <person name="Batra D."/>
            <person name="Pryor J."/>
            <person name="Bernardet J.-F."/>
            <person name="Hugo C."/>
            <person name="Kampfer P."/>
            <person name="Newman J."/>
            <person name="McQuiston J.R."/>
        </authorList>
    </citation>
    <scope>NUCLEOTIDE SEQUENCE [LARGE SCALE GENOMIC DNA]</scope>
    <source>
        <strain evidence="1 4">KC_1864</strain>
    </source>
</reference>
<evidence type="ECO:0000313" key="3">
    <source>
        <dbReference type="Proteomes" id="UP000236262"/>
    </source>
</evidence>
<name>A0A3G6RLI5_CHRLC</name>
<evidence type="ECO:0008006" key="5">
    <source>
        <dbReference type="Google" id="ProtNLM"/>
    </source>
</evidence>
<evidence type="ECO:0000313" key="2">
    <source>
        <dbReference type="EMBL" id="PNW14483.1"/>
    </source>
</evidence>
<gene>
    <name evidence="2" type="ORF">C1637_05855</name>
    <name evidence="1" type="ORF">EG342_21825</name>
</gene>
<reference evidence="2 3" key="1">
    <citation type="submission" date="2018-01" db="EMBL/GenBank/DDBJ databases">
        <title>Draft genome sequences of Chryseobacterium lactis NCTC11390, Chryseobacterium oncorhynchi 701B-08, and Chryseobacterium viscerum 687B-08.</title>
        <authorList>
            <person name="Jeong J.-J."/>
            <person name="Lee Y.J."/>
            <person name="Park B."/>
            <person name="Choi I.-G."/>
            <person name="Kim K.D."/>
        </authorList>
    </citation>
    <scope>NUCLEOTIDE SEQUENCE [LARGE SCALE GENOMIC DNA]</scope>
    <source>
        <strain evidence="2 3">NCTC11390</strain>
    </source>
</reference>
<evidence type="ECO:0000313" key="1">
    <source>
        <dbReference type="EMBL" id="AZA84365.1"/>
    </source>
</evidence>
<dbReference type="Proteomes" id="UP000279972">
    <property type="component" value="Chromosome"/>
</dbReference>
<dbReference type="EMBL" id="CP033924">
    <property type="protein sequence ID" value="AZA84365.1"/>
    <property type="molecule type" value="Genomic_DNA"/>
</dbReference>
<dbReference type="EMBL" id="PPEH01000002">
    <property type="protein sequence ID" value="PNW14483.1"/>
    <property type="molecule type" value="Genomic_DNA"/>
</dbReference>
<dbReference type="KEGG" id="clac:EG342_21825"/>
<accession>A0A3G6RLI5</accession>
<proteinExistence type="predicted"/>
<keyword evidence="4" id="KW-1185">Reference proteome</keyword>